<keyword evidence="5" id="KW-0732">Signal</keyword>
<feature type="domain" description="DET1- and DDB1-associated protein 1" evidence="6">
    <location>
        <begin position="15"/>
        <end position="77"/>
    </location>
</feature>
<feature type="chain" id="PRO_5044842618" description="DET1- and DDB1-associated protein 1" evidence="5">
    <location>
        <begin position="20"/>
        <end position="114"/>
    </location>
</feature>
<sequence length="114" mass="13256">MIVINLLFVLVLQGDFLKGLPCYNERNFTRFHAETSCRSSHQKPTVYISTRDHPSDQVITTEKTNILLRYLHQQWDRKNSNKKRDSNRANLDTTEGNSSTKMPRLESVDDNSQT</sequence>
<protein>
    <recommendedName>
        <fullName evidence="2">DET1- and DDB1-associated protein 1</fullName>
    </recommendedName>
</protein>
<dbReference type="PANTHER" id="PTHR31879:SF2">
    <property type="entry name" value="DET1- AND DDB1-ASSOCIATED PROTEIN 1"/>
    <property type="match status" value="1"/>
</dbReference>
<comment type="similarity">
    <text evidence="1">Belongs to the DDA1 family.</text>
</comment>
<evidence type="ECO:0000256" key="5">
    <source>
        <dbReference type="SAM" id="SignalP"/>
    </source>
</evidence>
<gene>
    <name evidence="7" type="ORF">BaRGS_00040511</name>
</gene>
<evidence type="ECO:0000313" key="8">
    <source>
        <dbReference type="Proteomes" id="UP001519460"/>
    </source>
</evidence>
<organism evidence="7 8">
    <name type="scientific">Batillaria attramentaria</name>
    <dbReference type="NCBI Taxonomy" id="370345"/>
    <lineage>
        <taxon>Eukaryota</taxon>
        <taxon>Metazoa</taxon>
        <taxon>Spiralia</taxon>
        <taxon>Lophotrochozoa</taxon>
        <taxon>Mollusca</taxon>
        <taxon>Gastropoda</taxon>
        <taxon>Caenogastropoda</taxon>
        <taxon>Sorbeoconcha</taxon>
        <taxon>Cerithioidea</taxon>
        <taxon>Batillariidae</taxon>
        <taxon>Batillaria</taxon>
    </lineage>
</organism>
<dbReference type="InterPro" id="IPR033575">
    <property type="entry name" value="DDA1-like"/>
</dbReference>
<evidence type="ECO:0000313" key="7">
    <source>
        <dbReference type="EMBL" id="KAK7442572.1"/>
    </source>
</evidence>
<comment type="function">
    <text evidence="3">Functions as a component of numerous distinct DCX (DDB1-CUL4-X-box) E3 ubiquitin-protein ligase complexes which mediate the ubiquitination and subsequent proteasomal degradation of target proteins. In the DCX complexes, acts as a scaffolding subunit required to stabilize the complex.</text>
</comment>
<proteinExistence type="inferred from homology"/>
<dbReference type="Pfam" id="PF10172">
    <property type="entry name" value="DDA1"/>
    <property type="match status" value="1"/>
</dbReference>
<feature type="compositionally biased region" description="Polar residues" evidence="4">
    <location>
        <begin position="88"/>
        <end position="101"/>
    </location>
</feature>
<dbReference type="PANTHER" id="PTHR31879">
    <property type="entry name" value="DET1- AND DDB1-ASSOCIATED PROTEIN 1"/>
    <property type="match status" value="1"/>
</dbReference>
<accession>A0ABD0J0T8</accession>
<feature type="signal peptide" evidence="5">
    <location>
        <begin position="1"/>
        <end position="19"/>
    </location>
</feature>
<dbReference type="InterPro" id="IPR018276">
    <property type="entry name" value="DDA1_dom"/>
</dbReference>
<dbReference type="Proteomes" id="UP001519460">
    <property type="component" value="Unassembled WGS sequence"/>
</dbReference>
<dbReference type="AlphaFoldDB" id="A0ABD0J0T8"/>
<feature type="region of interest" description="Disordered" evidence="4">
    <location>
        <begin position="77"/>
        <end position="114"/>
    </location>
</feature>
<evidence type="ECO:0000256" key="3">
    <source>
        <dbReference type="ARBA" id="ARBA00045586"/>
    </source>
</evidence>
<name>A0ABD0J0T8_9CAEN</name>
<dbReference type="EMBL" id="JACVVK020000831">
    <property type="protein sequence ID" value="KAK7442572.1"/>
    <property type="molecule type" value="Genomic_DNA"/>
</dbReference>
<evidence type="ECO:0000259" key="6">
    <source>
        <dbReference type="Pfam" id="PF10172"/>
    </source>
</evidence>
<reference evidence="7 8" key="1">
    <citation type="journal article" date="2023" name="Sci. Data">
        <title>Genome assembly of the Korean intertidal mud-creeper Batillaria attramentaria.</title>
        <authorList>
            <person name="Patra A.K."/>
            <person name="Ho P.T."/>
            <person name="Jun S."/>
            <person name="Lee S.J."/>
            <person name="Kim Y."/>
            <person name="Won Y.J."/>
        </authorList>
    </citation>
    <scope>NUCLEOTIDE SEQUENCE [LARGE SCALE GENOMIC DNA]</scope>
    <source>
        <strain evidence="7">Wonlab-2016</strain>
    </source>
</reference>
<evidence type="ECO:0000256" key="4">
    <source>
        <dbReference type="SAM" id="MobiDB-lite"/>
    </source>
</evidence>
<keyword evidence="8" id="KW-1185">Reference proteome</keyword>
<feature type="compositionally biased region" description="Basic and acidic residues" evidence="4">
    <location>
        <begin position="77"/>
        <end position="87"/>
    </location>
</feature>
<evidence type="ECO:0000256" key="1">
    <source>
        <dbReference type="ARBA" id="ARBA00008042"/>
    </source>
</evidence>
<comment type="caution">
    <text evidence="7">The sequence shown here is derived from an EMBL/GenBank/DDBJ whole genome shotgun (WGS) entry which is preliminary data.</text>
</comment>
<evidence type="ECO:0000256" key="2">
    <source>
        <dbReference type="ARBA" id="ARBA00018256"/>
    </source>
</evidence>